<dbReference type="GO" id="GO:0005669">
    <property type="term" value="C:transcription factor TFIID complex"/>
    <property type="evidence" value="ECO:0007669"/>
    <property type="project" value="InterPro"/>
</dbReference>
<feature type="non-terminal residue" evidence="7">
    <location>
        <position position="134"/>
    </location>
</feature>
<evidence type="ECO:0000256" key="1">
    <source>
        <dbReference type="ARBA" id="ARBA00004123"/>
    </source>
</evidence>
<evidence type="ECO:0000259" key="6">
    <source>
        <dbReference type="SMART" id="SM00576"/>
    </source>
</evidence>
<dbReference type="GO" id="GO:0046982">
    <property type="term" value="F:protein heterodimerization activity"/>
    <property type="evidence" value="ECO:0007669"/>
    <property type="project" value="InterPro"/>
</dbReference>
<protein>
    <recommendedName>
        <fullName evidence="6">Bromodomain associated domain-containing protein</fullName>
    </recommendedName>
</protein>
<evidence type="ECO:0000256" key="5">
    <source>
        <dbReference type="SAM" id="MobiDB-lite"/>
    </source>
</evidence>
<keyword evidence="2" id="KW-0805">Transcription regulation</keyword>
<dbReference type="InterPro" id="IPR006565">
    <property type="entry name" value="BTP"/>
</dbReference>
<evidence type="ECO:0000256" key="2">
    <source>
        <dbReference type="ARBA" id="ARBA00023015"/>
    </source>
</evidence>
<accession>A0A0L0F3M7</accession>
<dbReference type="GeneID" id="25916632"/>
<name>A0A0L0F3M7_9EUKA</name>
<feature type="compositionally biased region" description="Basic residues" evidence="5">
    <location>
        <begin position="1"/>
        <end position="18"/>
    </location>
</feature>
<proteinExistence type="predicted"/>
<dbReference type="PANTHER" id="PTHR46469">
    <property type="entry name" value="TRANSCRIPTION INITIATION FACTOR TFIID SUBUNIT 8"/>
    <property type="match status" value="1"/>
</dbReference>
<dbReference type="EMBL" id="KQ249011">
    <property type="protein sequence ID" value="KNC71335.1"/>
    <property type="molecule type" value="Genomic_DNA"/>
</dbReference>
<reference evidence="7 8" key="1">
    <citation type="submission" date="2011-02" db="EMBL/GenBank/DDBJ databases">
        <title>The Genome Sequence of Sphaeroforma arctica JP610.</title>
        <authorList>
            <consortium name="The Broad Institute Genome Sequencing Platform"/>
            <person name="Russ C."/>
            <person name="Cuomo C."/>
            <person name="Young S.K."/>
            <person name="Zeng Q."/>
            <person name="Gargeya S."/>
            <person name="Alvarado L."/>
            <person name="Berlin A."/>
            <person name="Chapman S.B."/>
            <person name="Chen Z."/>
            <person name="Freedman E."/>
            <person name="Gellesch M."/>
            <person name="Goldberg J."/>
            <person name="Griggs A."/>
            <person name="Gujja S."/>
            <person name="Heilman E."/>
            <person name="Heiman D."/>
            <person name="Howarth C."/>
            <person name="Mehta T."/>
            <person name="Neiman D."/>
            <person name="Pearson M."/>
            <person name="Roberts A."/>
            <person name="Saif S."/>
            <person name="Shea T."/>
            <person name="Shenoy N."/>
            <person name="Sisk P."/>
            <person name="Stolte C."/>
            <person name="Sykes S."/>
            <person name="White J."/>
            <person name="Yandava C."/>
            <person name="Burger G."/>
            <person name="Gray M.W."/>
            <person name="Holland P.W.H."/>
            <person name="King N."/>
            <person name="Lang F.B.F."/>
            <person name="Roger A.J."/>
            <person name="Ruiz-Trillo I."/>
            <person name="Haas B."/>
            <person name="Nusbaum C."/>
            <person name="Birren B."/>
        </authorList>
    </citation>
    <scope>NUCLEOTIDE SEQUENCE [LARGE SCALE GENOMIC DNA]</scope>
    <source>
        <strain evidence="7 8">JP610</strain>
    </source>
</reference>
<dbReference type="STRING" id="667725.A0A0L0F3M7"/>
<keyword evidence="4" id="KW-0539">Nucleus</keyword>
<evidence type="ECO:0000313" key="7">
    <source>
        <dbReference type="EMBL" id="KNC71335.1"/>
    </source>
</evidence>
<gene>
    <name evidence="7" type="ORF">SARC_16128</name>
</gene>
<keyword evidence="3" id="KW-0804">Transcription</keyword>
<dbReference type="Gene3D" id="1.10.20.10">
    <property type="entry name" value="Histone, subunit A"/>
    <property type="match status" value="1"/>
</dbReference>
<feature type="domain" description="Bromodomain associated" evidence="6">
    <location>
        <begin position="41"/>
        <end position="117"/>
    </location>
</feature>
<sequence length="134" mass="14687">MKRRTSHTHTNSHTHSHTTQHSEKSTAHKYKVAETGPVGKRGFARSVLRQVSCEVSRYEGATAVEPNAIETLTDVLERLILEIAISGRAYCEGAGRTQSNLLDVRMALSDLDLDIGSLHEYARTAEQGTLGEIG</sequence>
<evidence type="ECO:0000313" key="8">
    <source>
        <dbReference type="Proteomes" id="UP000054560"/>
    </source>
</evidence>
<dbReference type="AlphaFoldDB" id="A0A0L0F3M7"/>
<dbReference type="InterPro" id="IPR037818">
    <property type="entry name" value="TAF8"/>
</dbReference>
<dbReference type="GO" id="GO:0006367">
    <property type="term" value="P:transcription initiation at RNA polymerase II promoter"/>
    <property type="evidence" value="ECO:0007669"/>
    <property type="project" value="TreeGrafter"/>
</dbReference>
<evidence type="ECO:0000256" key="4">
    <source>
        <dbReference type="ARBA" id="ARBA00023242"/>
    </source>
</evidence>
<organism evidence="7 8">
    <name type="scientific">Sphaeroforma arctica JP610</name>
    <dbReference type="NCBI Taxonomy" id="667725"/>
    <lineage>
        <taxon>Eukaryota</taxon>
        <taxon>Ichthyosporea</taxon>
        <taxon>Ichthyophonida</taxon>
        <taxon>Sphaeroforma</taxon>
    </lineage>
</organism>
<dbReference type="SUPFAM" id="SSF47113">
    <property type="entry name" value="Histone-fold"/>
    <property type="match status" value="1"/>
</dbReference>
<dbReference type="Pfam" id="PF07524">
    <property type="entry name" value="Bromo_TP"/>
    <property type="match status" value="1"/>
</dbReference>
<evidence type="ECO:0000256" key="3">
    <source>
        <dbReference type="ARBA" id="ARBA00023163"/>
    </source>
</evidence>
<dbReference type="Proteomes" id="UP000054560">
    <property type="component" value="Unassembled WGS sequence"/>
</dbReference>
<comment type="subcellular location">
    <subcellularLocation>
        <location evidence="1">Nucleus</location>
    </subcellularLocation>
</comment>
<dbReference type="PANTHER" id="PTHR46469:SF1">
    <property type="entry name" value="TRANSCRIPTION INITIATION FACTOR TFIID SUBUNIT 8"/>
    <property type="match status" value="1"/>
</dbReference>
<dbReference type="OrthoDB" id="2193813at2759"/>
<dbReference type="InterPro" id="IPR009072">
    <property type="entry name" value="Histone-fold"/>
</dbReference>
<keyword evidence="8" id="KW-1185">Reference proteome</keyword>
<dbReference type="SMART" id="SM00576">
    <property type="entry name" value="BTP"/>
    <property type="match status" value="1"/>
</dbReference>
<feature type="region of interest" description="Disordered" evidence="5">
    <location>
        <begin position="1"/>
        <end position="28"/>
    </location>
</feature>
<dbReference type="RefSeq" id="XP_014145237.1">
    <property type="nucleotide sequence ID" value="XM_014289762.1"/>
</dbReference>